<dbReference type="PANTHER" id="PTHR42791:SF1">
    <property type="entry name" value="N-ACETYLTRANSFERASE DOMAIN-CONTAINING PROTEIN"/>
    <property type="match status" value="1"/>
</dbReference>
<dbReference type="AlphaFoldDB" id="A0A7W4W4H9"/>
<dbReference type="Gene3D" id="3.40.630.30">
    <property type="match status" value="1"/>
</dbReference>
<keyword evidence="2" id="KW-0689">Ribosomal protein</keyword>
<dbReference type="InterPro" id="IPR052523">
    <property type="entry name" value="Trichothecene_AcTrans"/>
</dbReference>
<dbReference type="GO" id="GO:0016747">
    <property type="term" value="F:acyltransferase activity, transferring groups other than amino-acyl groups"/>
    <property type="evidence" value="ECO:0007669"/>
    <property type="project" value="InterPro"/>
</dbReference>
<dbReference type="EMBL" id="JACHWY010000001">
    <property type="protein sequence ID" value="MBB3047287.1"/>
    <property type="molecule type" value="Genomic_DNA"/>
</dbReference>
<organism evidence="2 3">
    <name type="scientific">Litorivivens lipolytica</name>
    <dbReference type="NCBI Taxonomy" id="1524264"/>
    <lineage>
        <taxon>Bacteria</taxon>
        <taxon>Pseudomonadati</taxon>
        <taxon>Pseudomonadota</taxon>
        <taxon>Gammaproteobacteria</taxon>
        <taxon>Litorivivens</taxon>
    </lineage>
</organism>
<dbReference type="GO" id="GO:0005840">
    <property type="term" value="C:ribosome"/>
    <property type="evidence" value="ECO:0007669"/>
    <property type="project" value="UniProtKB-KW"/>
</dbReference>
<dbReference type="PANTHER" id="PTHR42791">
    <property type="entry name" value="GNAT FAMILY ACETYLTRANSFERASE"/>
    <property type="match status" value="1"/>
</dbReference>
<feature type="domain" description="N-acetyltransferase" evidence="1">
    <location>
        <begin position="35"/>
        <end position="193"/>
    </location>
</feature>
<reference evidence="2 3" key="1">
    <citation type="submission" date="2020-08" db="EMBL/GenBank/DDBJ databases">
        <title>Genomic Encyclopedia of Type Strains, Phase III (KMG-III): the genomes of soil and plant-associated and newly described type strains.</title>
        <authorList>
            <person name="Whitman W."/>
        </authorList>
    </citation>
    <scope>NUCLEOTIDE SEQUENCE [LARGE SCALE GENOMIC DNA]</scope>
    <source>
        <strain evidence="2 3">CECT 8654</strain>
    </source>
</reference>
<dbReference type="SUPFAM" id="SSF55729">
    <property type="entry name" value="Acyl-CoA N-acyltransferases (Nat)"/>
    <property type="match status" value="1"/>
</dbReference>
<dbReference type="CDD" id="cd04301">
    <property type="entry name" value="NAT_SF"/>
    <property type="match status" value="1"/>
</dbReference>
<evidence type="ECO:0000259" key="1">
    <source>
        <dbReference type="PROSITE" id="PS51186"/>
    </source>
</evidence>
<protein>
    <submittedName>
        <fullName evidence="2">Ribosomal protein S18 acetylase RimI-like enzyme</fullName>
    </submittedName>
</protein>
<comment type="caution">
    <text evidence="2">The sequence shown here is derived from an EMBL/GenBank/DDBJ whole genome shotgun (WGS) entry which is preliminary data.</text>
</comment>
<dbReference type="Pfam" id="PF13508">
    <property type="entry name" value="Acetyltransf_7"/>
    <property type="match status" value="1"/>
</dbReference>
<dbReference type="Proteomes" id="UP000537130">
    <property type="component" value="Unassembled WGS sequence"/>
</dbReference>
<evidence type="ECO:0000313" key="3">
    <source>
        <dbReference type="Proteomes" id="UP000537130"/>
    </source>
</evidence>
<proteinExistence type="predicted"/>
<dbReference type="InterPro" id="IPR016181">
    <property type="entry name" value="Acyl_CoA_acyltransferase"/>
</dbReference>
<gene>
    <name evidence="2" type="ORF">FHR99_001523</name>
</gene>
<keyword evidence="2" id="KW-0687">Ribonucleoprotein</keyword>
<dbReference type="RefSeq" id="WP_183409918.1">
    <property type="nucleotide sequence ID" value="NZ_JACHWY010000001.1"/>
</dbReference>
<sequence>MIDLLQPGEHELIGDIIAEGFADDPVNLWSFRNPAVLRPLYTLMARDLYLTKGFGHVVDGGQAGSLWLAPGTKKHFGLLSTLTMAAHIAGKGGLTAVRNALRVDIEMSRKHPLEPHYYLFAIATRVDARGKGLGGQLMRATLERVDAERQAAYLENSKPENIGFYRHFGFEVVEELRAAPDAPPLFLMWRDAR</sequence>
<evidence type="ECO:0000313" key="2">
    <source>
        <dbReference type="EMBL" id="MBB3047287.1"/>
    </source>
</evidence>
<dbReference type="InterPro" id="IPR000182">
    <property type="entry name" value="GNAT_dom"/>
</dbReference>
<accession>A0A7W4W4H9</accession>
<keyword evidence="3" id="KW-1185">Reference proteome</keyword>
<dbReference type="PROSITE" id="PS51186">
    <property type="entry name" value="GNAT"/>
    <property type="match status" value="1"/>
</dbReference>
<name>A0A7W4W4H9_9GAMM</name>